<proteinExistence type="predicted"/>
<reference evidence="1" key="1">
    <citation type="submission" date="2023-05" db="EMBL/GenBank/DDBJ databases">
        <authorList>
            <person name="Stuckert A."/>
        </authorList>
    </citation>
    <scope>NUCLEOTIDE SEQUENCE</scope>
</reference>
<gene>
    <name evidence="1" type="ORF">SPARVUS_LOCUS12969873</name>
</gene>
<comment type="caution">
    <text evidence="1">The sequence shown here is derived from an EMBL/GenBank/DDBJ whole genome shotgun (WGS) entry which is preliminary data.</text>
</comment>
<protein>
    <submittedName>
        <fullName evidence="1">Uncharacterized protein</fullName>
    </submittedName>
</protein>
<dbReference type="Proteomes" id="UP001162483">
    <property type="component" value="Unassembled WGS sequence"/>
</dbReference>
<accession>A0ABN9G1H0</accession>
<keyword evidence="2" id="KW-1185">Reference proteome</keyword>
<organism evidence="1 2">
    <name type="scientific">Staurois parvus</name>
    <dbReference type="NCBI Taxonomy" id="386267"/>
    <lineage>
        <taxon>Eukaryota</taxon>
        <taxon>Metazoa</taxon>
        <taxon>Chordata</taxon>
        <taxon>Craniata</taxon>
        <taxon>Vertebrata</taxon>
        <taxon>Euteleostomi</taxon>
        <taxon>Amphibia</taxon>
        <taxon>Batrachia</taxon>
        <taxon>Anura</taxon>
        <taxon>Neobatrachia</taxon>
        <taxon>Ranoidea</taxon>
        <taxon>Ranidae</taxon>
        <taxon>Staurois</taxon>
    </lineage>
</organism>
<evidence type="ECO:0000313" key="1">
    <source>
        <dbReference type="EMBL" id="CAI9601368.1"/>
    </source>
</evidence>
<sequence>MIPYYPGPHELSVCPCSQANLVPWLSCSQQSST</sequence>
<name>A0ABN9G1H0_9NEOB</name>
<evidence type="ECO:0000313" key="2">
    <source>
        <dbReference type="Proteomes" id="UP001162483"/>
    </source>
</evidence>
<dbReference type="EMBL" id="CATNWA010017559">
    <property type="protein sequence ID" value="CAI9601368.1"/>
    <property type="molecule type" value="Genomic_DNA"/>
</dbReference>